<evidence type="ECO:0000256" key="5">
    <source>
        <dbReference type="ARBA" id="ARBA00022691"/>
    </source>
</evidence>
<gene>
    <name evidence="7" type="primary">cobJ</name>
    <name evidence="7" type="ORF">HZI73_05580</name>
</gene>
<feature type="domain" description="Tetrapyrrole methylase" evidence="6">
    <location>
        <begin position="1"/>
        <end position="208"/>
    </location>
</feature>
<keyword evidence="4 7" id="KW-0808">Transferase</keyword>
<keyword evidence="2" id="KW-0169">Cobalamin biosynthesis</keyword>
<dbReference type="RefSeq" id="WP_212697266.1">
    <property type="nucleotide sequence ID" value="NZ_CP058649.1"/>
</dbReference>
<dbReference type="GO" id="GO:0032259">
    <property type="term" value="P:methylation"/>
    <property type="evidence" value="ECO:0007669"/>
    <property type="project" value="UniProtKB-KW"/>
</dbReference>
<proteinExistence type="predicted"/>
<dbReference type="SUPFAM" id="SSF53790">
    <property type="entry name" value="Tetrapyrrole methylase"/>
    <property type="match status" value="1"/>
</dbReference>
<keyword evidence="5" id="KW-0949">S-adenosyl-L-methionine</keyword>
<keyword evidence="3 7" id="KW-0489">Methyltransferase</keyword>
<dbReference type="GO" id="GO:0030789">
    <property type="term" value="F:precorrin-3B C17-methyltransferase activity"/>
    <property type="evidence" value="ECO:0007669"/>
    <property type="project" value="UniProtKB-EC"/>
</dbReference>
<sequence length="241" mass="26503">MINIVSTGPGQQDCMSYEAVEAIKQSDVIVGYKKYIELITPLIHEQEVFYNGMKKEVDRCKKALAFAKAGKTVAMVSGGDAGIYGIGGIMQEIVLEEQSDIEVRCYPGITSAHAAAAVLGAPIVHDSVYISLSDLLTDIEVIKKRLHAAGMGDFITCIYNPKSKGRPHYISMARDILLEYKDSQTPVGIVKNARRDNQEVYITTLQDMCDVPIDMSSMVIVGNGDTYVKNGKMITPRGYRR</sequence>
<dbReference type="Gene3D" id="3.30.950.10">
    <property type="entry name" value="Methyltransferase, Cobalt-precorrin-4 Transmethylase, Domain 2"/>
    <property type="match status" value="1"/>
</dbReference>
<dbReference type="Gene3D" id="3.40.1010.10">
    <property type="entry name" value="Cobalt-precorrin-4 Transmethylase, Domain 1"/>
    <property type="match status" value="1"/>
</dbReference>
<dbReference type="InterPro" id="IPR006363">
    <property type="entry name" value="Cbl_synth_CobJ/CibH_dom"/>
</dbReference>
<dbReference type="PANTHER" id="PTHR47036:SF1">
    <property type="entry name" value="COBALT-FACTOR III C(17)-METHYLTRANSFERASE-RELATED"/>
    <property type="match status" value="1"/>
</dbReference>
<evidence type="ECO:0000256" key="1">
    <source>
        <dbReference type="ARBA" id="ARBA00004953"/>
    </source>
</evidence>
<reference evidence="7" key="1">
    <citation type="submission" date="2020-07" db="EMBL/GenBank/DDBJ databases">
        <title>Vallitalea pronyensis genome.</title>
        <authorList>
            <person name="Postec A."/>
        </authorList>
    </citation>
    <scope>NUCLEOTIDE SEQUENCE</scope>
    <source>
        <strain evidence="7">FatNI3</strain>
    </source>
</reference>
<comment type="pathway">
    <text evidence="1">Cofactor biosynthesis; adenosylcobalamin biosynthesis.</text>
</comment>
<dbReference type="NCBIfam" id="TIGR01466">
    <property type="entry name" value="cobJ_cbiH"/>
    <property type="match status" value="1"/>
</dbReference>
<dbReference type="Proteomes" id="UP000683246">
    <property type="component" value="Chromosome"/>
</dbReference>
<accession>A0A8J8MHZ5</accession>
<dbReference type="InterPro" id="IPR035996">
    <property type="entry name" value="4pyrrol_Methylase_sf"/>
</dbReference>
<dbReference type="UniPathway" id="UPA00148"/>
<dbReference type="GO" id="GO:0009236">
    <property type="term" value="P:cobalamin biosynthetic process"/>
    <property type="evidence" value="ECO:0007669"/>
    <property type="project" value="UniProtKB-UniPathway"/>
</dbReference>
<dbReference type="InterPro" id="IPR014777">
    <property type="entry name" value="4pyrrole_Mease_sub1"/>
</dbReference>
<dbReference type="InterPro" id="IPR014776">
    <property type="entry name" value="4pyrrole_Mease_sub2"/>
</dbReference>
<dbReference type="InterPro" id="IPR000878">
    <property type="entry name" value="4pyrrol_Mease"/>
</dbReference>
<dbReference type="EMBL" id="CP058649">
    <property type="protein sequence ID" value="QUI21796.1"/>
    <property type="molecule type" value="Genomic_DNA"/>
</dbReference>
<evidence type="ECO:0000256" key="3">
    <source>
        <dbReference type="ARBA" id="ARBA00022603"/>
    </source>
</evidence>
<keyword evidence="8" id="KW-1185">Reference proteome</keyword>
<dbReference type="EC" id="2.1.1.131" evidence="7"/>
<evidence type="ECO:0000259" key="6">
    <source>
        <dbReference type="Pfam" id="PF00590"/>
    </source>
</evidence>
<dbReference type="CDD" id="cd11646">
    <property type="entry name" value="Precorrin_3B_C17_MT"/>
    <property type="match status" value="1"/>
</dbReference>
<evidence type="ECO:0000313" key="8">
    <source>
        <dbReference type="Proteomes" id="UP000683246"/>
    </source>
</evidence>
<dbReference type="PANTHER" id="PTHR47036">
    <property type="entry name" value="COBALT-FACTOR III C(17)-METHYLTRANSFERASE-RELATED"/>
    <property type="match status" value="1"/>
</dbReference>
<evidence type="ECO:0000313" key="7">
    <source>
        <dbReference type="EMBL" id="QUI21796.1"/>
    </source>
</evidence>
<evidence type="ECO:0000256" key="4">
    <source>
        <dbReference type="ARBA" id="ARBA00022679"/>
    </source>
</evidence>
<dbReference type="Pfam" id="PF00590">
    <property type="entry name" value="TP_methylase"/>
    <property type="match status" value="1"/>
</dbReference>
<evidence type="ECO:0000256" key="2">
    <source>
        <dbReference type="ARBA" id="ARBA00022573"/>
    </source>
</evidence>
<dbReference type="KEGG" id="vpy:HZI73_05580"/>
<protein>
    <submittedName>
        <fullName evidence="7">Precorrin-3B C(17)-methyltransferase</fullName>
        <ecNumber evidence="7">2.1.1.131</ecNumber>
    </submittedName>
</protein>
<name>A0A8J8MHZ5_9FIRM</name>
<organism evidence="7 8">
    <name type="scientific">Vallitalea pronyensis</name>
    <dbReference type="NCBI Taxonomy" id="1348613"/>
    <lineage>
        <taxon>Bacteria</taxon>
        <taxon>Bacillati</taxon>
        <taxon>Bacillota</taxon>
        <taxon>Clostridia</taxon>
        <taxon>Lachnospirales</taxon>
        <taxon>Vallitaleaceae</taxon>
        <taxon>Vallitalea</taxon>
    </lineage>
</organism>
<dbReference type="InterPro" id="IPR051810">
    <property type="entry name" value="Precorrin_MeTrfase"/>
</dbReference>
<dbReference type="AlphaFoldDB" id="A0A8J8MHZ5"/>